<name>A0AAD5X9D9_9FUNG</name>
<sequence>MARDQQKYFILVLVGMMIIGLYTVGTLQPSSLLVGPNADVANAAAEVYNMLNVSYLPLDRYEQVFGRKPPPTYKEFIKFATEKQCGINLLLYMQIYRDLEPWFRVGKITPNDFPAIDEFFNLGIYENKTLSNKGGTAFNEADPGHYSFLKPAVHILDPNKPFKYVVSWQDEPIALPTNREIGETAEAYADISDAFNQNSCFRNAYGYSQSRTQQAVRNVHGALISPHTFTFVNKELAVFSQNKLKCFRDLIIPLRHHGWNGNDVVNNVDWADKLNVLFWRGGSTGGSHYEHSSWRSFHRIRLLEWEYQWRSKNPEAVFDAGIEKSYLISPVPKSSIFHKQELLVDIGLNQLFQIYSDKIQEAIITRYGIKKHVNFDEFQHFKYLLVVDGNAWPARLQTFLKSNSLVLYTGIYRDYFNGLLEPWVHYVPVNPDLSDLLDKVKWAMANDDAARKITENAQLLMKLLGSTAQMQCHTALMFLEYQQLYQDA</sequence>
<keyword evidence="2" id="KW-0808">Transferase</keyword>
<dbReference type="AlphaFoldDB" id="A0AAD5X9D9"/>
<feature type="domain" description="Glycosyl transferase CAP10" evidence="4">
    <location>
        <begin position="223"/>
        <end position="488"/>
    </location>
</feature>
<evidence type="ECO:0000313" key="6">
    <source>
        <dbReference type="Proteomes" id="UP001211907"/>
    </source>
</evidence>
<evidence type="ECO:0000313" key="5">
    <source>
        <dbReference type="EMBL" id="KAJ3108396.1"/>
    </source>
</evidence>
<evidence type="ECO:0000256" key="1">
    <source>
        <dbReference type="ARBA" id="ARBA00010118"/>
    </source>
</evidence>
<evidence type="ECO:0000256" key="2">
    <source>
        <dbReference type="ARBA" id="ARBA00022679"/>
    </source>
</evidence>
<keyword evidence="3" id="KW-0472">Membrane</keyword>
<evidence type="ECO:0000259" key="4">
    <source>
        <dbReference type="SMART" id="SM00672"/>
    </source>
</evidence>
<dbReference type="InterPro" id="IPR051091">
    <property type="entry name" value="O-Glucosyltr/Glycosyltrsf_90"/>
</dbReference>
<keyword evidence="3" id="KW-1133">Transmembrane helix</keyword>
<dbReference type="Proteomes" id="UP001211907">
    <property type="component" value="Unassembled WGS sequence"/>
</dbReference>
<organism evidence="5 6">
    <name type="scientific">Physocladia obscura</name>
    <dbReference type="NCBI Taxonomy" id="109957"/>
    <lineage>
        <taxon>Eukaryota</taxon>
        <taxon>Fungi</taxon>
        <taxon>Fungi incertae sedis</taxon>
        <taxon>Chytridiomycota</taxon>
        <taxon>Chytridiomycota incertae sedis</taxon>
        <taxon>Chytridiomycetes</taxon>
        <taxon>Chytridiales</taxon>
        <taxon>Chytriomycetaceae</taxon>
        <taxon>Physocladia</taxon>
    </lineage>
</organism>
<evidence type="ECO:0000256" key="3">
    <source>
        <dbReference type="SAM" id="Phobius"/>
    </source>
</evidence>
<dbReference type="Pfam" id="PF05686">
    <property type="entry name" value="Glyco_transf_90"/>
    <property type="match status" value="1"/>
</dbReference>
<dbReference type="PANTHER" id="PTHR12203">
    <property type="entry name" value="KDEL LYS-ASP-GLU-LEU CONTAINING - RELATED"/>
    <property type="match status" value="1"/>
</dbReference>
<dbReference type="GO" id="GO:0016740">
    <property type="term" value="F:transferase activity"/>
    <property type="evidence" value="ECO:0007669"/>
    <property type="project" value="UniProtKB-KW"/>
</dbReference>
<dbReference type="EMBL" id="JADGJH010001861">
    <property type="protein sequence ID" value="KAJ3108396.1"/>
    <property type="molecule type" value="Genomic_DNA"/>
</dbReference>
<keyword evidence="3" id="KW-0812">Transmembrane</keyword>
<comment type="similarity">
    <text evidence="1">Belongs to the glycosyltransferase 90 family.</text>
</comment>
<proteinExistence type="inferred from homology"/>
<comment type="caution">
    <text evidence="5">The sequence shown here is derived from an EMBL/GenBank/DDBJ whole genome shotgun (WGS) entry which is preliminary data.</text>
</comment>
<dbReference type="InterPro" id="IPR006598">
    <property type="entry name" value="CAP10"/>
</dbReference>
<gene>
    <name evidence="5" type="primary">CAP10_2</name>
    <name evidence="5" type="ORF">HK100_003450</name>
</gene>
<reference evidence="5" key="1">
    <citation type="submission" date="2020-05" db="EMBL/GenBank/DDBJ databases">
        <title>Phylogenomic resolution of chytrid fungi.</title>
        <authorList>
            <person name="Stajich J.E."/>
            <person name="Amses K."/>
            <person name="Simmons R."/>
            <person name="Seto K."/>
            <person name="Myers J."/>
            <person name="Bonds A."/>
            <person name="Quandt C.A."/>
            <person name="Barry K."/>
            <person name="Liu P."/>
            <person name="Grigoriev I."/>
            <person name="Longcore J.E."/>
            <person name="James T.Y."/>
        </authorList>
    </citation>
    <scope>NUCLEOTIDE SEQUENCE</scope>
    <source>
        <strain evidence="5">JEL0513</strain>
    </source>
</reference>
<feature type="transmembrane region" description="Helical" evidence="3">
    <location>
        <begin position="7"/>
        <end position="25"/>
    </location>
</feature>
<dbReference type="PANTHER" id="PTHR12203:SF35">
    <property type="entry name" value="PROTEIN O-GLUCOSYLTRANSFERASE 1"/>
    <property type="match status" value="1"/>
</dbReference>
<accession>A0AAD5X9D9</accession>
<dbReference type="SMART" id="SM00672">
    <property type="entry name" value="CAP10"/>
    <property type="match status" value="1"/>
</dbReference>
<keyword evidence="6" id="KW-1185">Reference proteome</keyword>
<protein>
    <submittedName>
        <fullName evidence="5">Capsule-associated protein CAP1</fullName>
    </submittedName>
</protein>